<keyword evidence="2" id="KW-0479">Metal-binding</keyword>
<dbReference type="RefSeq" id="WP_161351535.1">
    <property type="nucleotide sequence ID" value="NZ_WTUX01000012.1"/>
</dbReference>
<evidence type="ECO:0000259" key="5">
    <source>
        <dbReference type="SMART" id="SM00849"/>
    </source>
</evidence>
<evidence type="ECO:0000313" key="6">
    <source>
        <dbReference type="EMBL" id="MZR13409.1"/>
    </source>
</evidence>
<proteinExistence type="inferred from homology"/>
<dbReference type="CDD" id="cd07720">
    <property type="entry name" value="OPHC2-like_MBL-fold"/>
    <property type="match status" value="1"/>
</dbReference>
<dbReference type="PANTHER" id="PTHR42978">
    <property type="entry name" value="QUORUM-QUENCHING LACTONASE YTNP-RELATED-RELATED"/>
    <property type="match status" value="1"/>
</dbReference>
<keyword evidence="4" id="KW-0862">Zinc</keyword>
<dbReference type="SMART" id="SM00849">
    <property type="entry name" value="Lactamase_B"/>
    <property type="match status" value="1"/>
</dbReference>
<dbReference type="InterPro" id="IPR001279">
    <property type="entry name" value="Metallo-B-lactamas"/>
</dbReference>
<dbReference type="Gene3D" id="3.60.15.10">
    <property type="entry name" value="Ribonuclease Z/Hydroxyacylglutathione hydrolase-like"/>
    <property type="match status" value="1"/>
</dbReference>
<evidence type="ECO:0000256" key="3">
    <source>
        <dbReference type="ARBA" id="ARBA00022801"/>
    </source>
</evidence>
<dbReference type="GO" id="GO:0016787">
    <property type="term" value="F:hydrolase activity"/>
    <property type="evidence" value="ECO:0007669"/>
    <property type="project" value="UniProtKB-KW"/>
</dbReference>
<keyword evidence="7" id="KW-1185">Reference proteome</keyword>
<organism evidence="6 7">
    <name type="scientific">Maritimibacter harenae</name>
    <dbReference type="NCBI Taxonomy" id="2606218"/>
    <lineage>
        <taxon>Bacteria</taxon>
        <taxon>Pseudomonadati</taxon>
        <taxon>Pseudomonadota</taxon>
        <taxon>Alphaproteobacteria</taxon>
        <taxon>Rhodobacterales</taxon>
        <taxon>Roseobacteraceae</taxon>
        <taxon>Maritimibacter</taxon>
    </lineage>
</organism>
<dbReference type="PANTHER" id="PTHR42978:SF6">
    <property type="entry name" value="QUORUM-QUENCHING LACTONASE YTNP-RELATED"/>
    <property type="match status" value="1"/>
</dbReference>
<comment type="similarity">
    <text evidence="1">Belongs to the metallo-beta-lactamase superfamily.</text>
</comment>
<dbReference type="Proteomes" id="UP000467322">
    <property type="component" value="Unassembled WGS sequence"/>
</dbReference>
<protein>
    <submittedName>
        <fullName evidence="6">MBL fold metallo-hydrolase</fullName>
    </submittedName>
</protein>
<reference evidence="6 7" key="1">
    <citation type="submission" date="2019-12" db="EMBL/GenBank/DDBJ databases">
        <title>Maritimibacter sp. nov. sp. isolated from sea sand.</title>
        <authorList>
            <person name="Kim J."/>
            <person name="Jeong S.E."/>
            <person name="Jung H.S."/>
            <person name="Jeon C.O."/>
        </authorList>
    </citation>
    <scope>NUCLEOTIDE SEQUENCE [LARGE SCALE GENOMIC DNA]</scope>
    <source>
        <strain evidence="6 7">DP07</strain>
    </source>
</reference>
<dbReference type="EMBL" id="WTUX01000012">
    <property type="protein sequence ID" value="MZR13409.1"/>
    <property type="molecule type" value="Genomic_DNA"/>
</dbReference>
<dbReference type="Pfam" id="PF00753">
    <property type="entry name" value="Lactamase_B"/>
    <property type="match status" value="1"/>
</dbReference>
<comment type="caution">
    <text evidence="6">The sequence shown here is derived from an EMBL/GenBank/DDBJ whole genome shotgun (WGS) entry which is preliminary data.</text>
</comment>
<dbReference type="InterPro" id="IPR036866">
    <property type="entry name" value="RibonucZ/Hydroxyglut_hydro"/>
</dbReference>
<dbReference type="InterPro" id="IPR051013">
    <property type="entry name" value="MBL_superfamily_lactonases"/>
</dbReference>
<name>A0A845M317_9RHOB</name>
<accession>A0A845M317</accession>
<sequence length="302" mass="33911">MAAPLKKDQNAGWYRFSIGAFEGTVIWDGWIHHSYEGIYPNADAQEMDRLKAQYLLPADYIPMDLNPVLMNTGDKVYVIDAGMGRSIDWFGDMMGRMVENLRASGYAPEDVDAVLMTHLHPDHACGLINPDGTAVFPNADLYVCETDWEEWTNEDNLKETNTHLGPWTQVALDAVAPYRDRLKLFKMGDEIAPGITTFSVAGHALGQTAFLFESDGEKMVFTGDLAHHEVYDPHHPEWYFHMDYDSDPDMGAKAKADIFDKVVAEDITFHGYHFAFPGVGTIVDAKDGTYRFVPQPVTPRDP</sequence>
<dbReference type="AlphaFoldDB" id="A0A845M317"/>
<dbReference type="GO" id="GO:0046872">
    <property type="term" value="F:metal ion binding"/>
    <property type="evidence" value="ECO:0007669"/>
    <property type="project" value="UniProtKB-KW"/>
</dbReference>
<evidence type="ECO:0000313" key="7">
    <source>
        <dbReference type="Proteomes" id="UP000467322"/>
    </source>
</evidence>
<evidence type="ECO:0000256" key="4">
    <source>
        <dbReference type="ARBA" id="ARBA00022833"/>
    </source>
</evidence>
<dbReference type="SUPFAM" id="SSF56281">
    <property type="entry name" value="Metallo-hydrolase/oxidoreductase"/>
    <property type="match status" value="1"/>
</dbReference>
<keyword evidence="3 6" id="KW-0378">Hydrolase</keyword>
<evidence type="ECO:0000256" key="2">
    <source>
        <dbReference type="ARBA" id="ARBA00022723"/>
    </source>
</evidence>
<feature type="domain" description="Metallo-beta-lactamase" evidence="5">
    <location>
        <begin position="64"/>
        <end position="273"/>
    </location>
</feature>
<evidence type="ECO:0000256" key="1">
    <source>
        <dbReference type="ARBA" id="ARBA00007749"/>
    </source>
</evidence>
<gene>
    <name evidence="6" type="ORF">GQE99_10315</name>
</gene>